<gene>
    <name evidence="1" type="ORF">Dsi01nite_048160</name>
</gene>
<dbReference type="EMBL" id="BONQ01000077">
    <property type="protein sequence ID" value="GIG46775.1"/>
    <property type="molecule type" value="Genomic_DNA"/>
</dbReference>
<name>A0A919PQR4_9ACTN</name>
<protein>
    <submittedName>
        <fullName evidence="1">Uncharacterized protein</fullName>
    </submittedName>
</protein>
<dbReference type="RefSeq" id="WP_203848531.1">
    <property type="nucleotide sequence ID" value="NZ_BAAAVW010000016.1"/>
</dbReference>
<comment type="caution">
    <text evidence="1">The sequence shown here is derived from an EMBL/GenBank/DDBJ whole genome shotgun (WGS) entry which is preliminary data.</text>
</comment>
<dbReference type="AlphaFoldDB" id="A0A919PQR4"/>
<organism evidence="1 2">
    <name type="scientific">Dactylosporangium siamense</name>
    <dbReference type="NCBI Taxonomy" id="685454"/>
    <lineage>
        <taxon>Bacteria</taxon>
        <taxon>Bacillati</taxon>
        <taxon>Actinomycetota</taxon>
        <taxon>Actinomycetes</taxon>
        <taxon>Micromonosporales</taxon>
        <taxon>Micromonosporaceae</taxon>
        <taxon>Dactylosporangium</taxon>
    </lineage>
</organism>
<evidence type="ECO:0000313" key="2">
    <source>
        <dbReference type="Proteomes" id="UP000660611"/>
    </source>
</evidence>
<dbReference type="Proteomes" id="UP000660611">
    <property type="component" value="Unassembled WGS sequence"/>
</dbReference>
<accession>A0A919PQR4</accession>
<proteinExistence type="predicted"/>
<sequence>MVDGVEVQLTTGYQSAMVPKPANLFQVCPAARLPFAHITYGWSVDRQQYVLVDTASGALVRDQPPLALPMKGMMGRCGGADALVVPGRSVPPSIPRSVQDSAKQRDALRDYLAKDGQVILFQAEMIPYADVMSRSFCGPA</sequence>
<keyword evidence="2" id="KW-1185">Reference proteome</keyword>
<evidence type="ECO:0000313" key="1">
    <source>
        <dbReference type="EMBL" id="GIG46775.1"/>
    </source>
</evidence>
<reference evidence="1" key="1">
    <citation type="submission" date="2021-01" db="EMBL/GenBank/DDBJ databases">
        <title>Whole genome shotgun sequence of Dactylosporangium siamense NBRC 106093.</title>
        <authorList>
            <person name="Komaki H."/>
            <person name="Tamura T."/>
        </authorList>
    </citation>
    <scope>NUCLEOTIDE SEQUENCE</scope>
    <source>
        <strain evidence="1">NBRC 106093</strain>
    </source>
</reference>